<dbReference type="AlphaFoldDB" id="G5J7U7"/>
<accession>G5J7U7</accession>
<gene>
    <name evidence="2" type="ORF">CWATWH0003_3533</name>
</gene>
<keyword evidence="1" id="KW-0694">RNA-binding</keyword>
<proteinExistence type="predicted"/>
<dbReference type="Pfam" id="PF13275">
    <property type="entry name" value="S4_2"/>
    <property type="match status" value="1"/>
</dbReference>
<dbReference type="Proteomes" id="UP000003477">
    <property type="component" value="Unassembled WGS sequence"/>
</dbReference>
<dbReference type="PROSITE" id="PS50889">
    <property type="entry name" value="S4"/>
    <property type="match status" value="1"/>
</dbReference>
<dbReference type="EMBL" id="AESD01000528">
    <property type="protein sequence ID" value="EHJ11733.1"/>
    <property type="molecule type" value="Genomic_DNA"/>
</dbReference>
<evidence type="ECO:0000256" key="1">
    <source>
        <dbReference type="PROSITE-ProRule" id="PRU00182"/>
    </source>
</evidence>
<protein>
    <submittedName>
        <fullName evidence="2">Uncharacterized protein</fullName>
    </submittedName>
</protein>
<evidence type="ECO:0000313" key="2">
    <source>
        <dbReference type="EMBL" id="EHJ11733.1"/>
    </source>
</evidence>
<sequence>MKWQNLVQSGGEAKIRIQGGEVMVNGCVETRRGRQLISGDRVTFNGKHYEVTL</sequence>
<dbReference type="PATRIC" id="fig|423471.3.peg.3311"/>
<comment type="caution">
    <text evidence="2">The sequence shown here is derived from an EMBL/GenBank/DDBJ whole genome shotgun (WGS) entry which is preliminary data.</text>
</comment>
<dbReference type="GO" id="GO:0003723">
    <property type="term" value="F:RNA binding"/>
    <property type="evidence" value="ECO:0007669"/>
    <property type="project" value="UniProtKB-KW"/>
</dbReference>
<dbReference type="CDD" id="cd00165">
    <property type="entry name" value="S4"/>
    <property type="match status" value="1"/>
</dbReference>
<evidence type="ECO:0000313" key="3">
    <source>
        <dbReference type="Proteomes" id="UP000003477"/>
    </source>
</evidence>
<dbReference type="SUPFAM" id="SSF55174">
    <property type="entry name" value="Alpha-L RNA-binding motif"/>
    <property type="match status" value="1"/>
</dbReference>
<reference evidence="2 3" key="1">
    <citation type="journal article" date="2011" name="Front. Microbiol.">
        <title>Two Strains of Crocosphaera watsonii with Highly Conserved Genomes are Distinguished by Strain-Specific Features.</title>
        <authorList>
            <person name="Bench S.R."/>
            <person name="Ilikchyan I.N."/>
            <person name="Tripp H.J."/>
            <person name="Zehr J.P."/>
        </authorList>
    </citation>
    <scope>NUCLEOTIDE SEQUENCE [LARGE SCALE GENOMIC DNA]</scope>
    <source>
        <strain evidence="2 3">WH 0003</strain>
    </source>
</reference>
<organism evidence="2 3">
    <name type="scientific">Crocosphaera watsonii WH 0003</name>
    <dbReference type="NCBI Taxonomy" id="423471"/>
    <lineage>
        <taxon>Bacteria</taxon>
        <taxon>Bacillati</taxon>
        <taxon>Cyanobacteriota</taxon>
        <taxon>Cyanophyceae</taxon>
        <taxon>Oscillatoriophycideae</taxon>
        <taxon>Chroococcales</taxon>
        <taxon>Aphanothecaceae</taxon>
        <taxon>Crocosphaera</taxon>
    </lineage>
</organism>
<name>G5J7U7_CROWT</name>
<dbReference type="Gene3D" id="3.10.290.10">
    <property type="entry name" value="RNA-binding S4 domain"/>
    <property type="match status" value="1"/>
</dbReference>
<dbReference type="InterPro" id="IPR036986">
    <property type="entry name" value="S4_RNA-bd_sf"/>
</dbReference>